<feature type="signal peptide" evidence="6">
    <location>
        <begin position="1"/>
        <end position="16"/>
    </location>
</feature>
<comment type="function">
    <text evidence="5">S-adenosyl-L-methionine-dependent protein-lysine N-methyltransferase that trimethylates elongation factor 1-alpha at 'Lys-79'.</text>
</comment>
<evidence type="ECO:0000256" key="4">
    <source>
        <dbReference type="ARBA" id="ARBA00022679"/>
    </source>
</evidence>
<dbReference type="PANTHER" id="PTHR13200">
    <property type="entry name" value="EEF1A LYSINE METHYLTRANSFERASE 1"/>
    <property type="match status" value="1"/>
</dbReference>
<proteinExistence type="inferred from homology"/>
<dbReference type="EMBL" id="ML991780">
    <property type="protein sequence ID" value="KAF2237456.1"/>
    <property type="molecule type" value="Genomic_DNA"/>
</dbReference>
<keyword evidence="8" id="KW-1185">Reference proteome</keyword>
<keyword evidence="2 5" id="KW-0963">Cytoplasm</keyword>
<evidence type="ECO:0000313" key="7">
    <source>
        <dbReference type="EMBL" id="KAF2237456.1"/>
    </source>
</evidence>
<evidence type="ECO:0000256" key="2">
    <source>
        <dbReference type="ARBA" id="ARBA00022490"/>
    </source>
</evidence>
<dbReference type="InterPro" id="IPR019369">
    <property type="entry name" value="Efm5/EEF1AKMT1"/>
</dbReference>
<dbReference type="Proteomes" id="UP000800092">
    <property type="component" value="Unassembled WGS sequence"/>
</dbReference>
<dbReference type="GO" id="GO:0016279">
    <property type="term" value="F:protein-lysine N-methyltransferase activity"/>
    <property type="evidence" value="ECO:0007669"/>
    <property type="project" value="UniProtKB-UniRule"/>
</dbReference>
<protein>
    <recommendedName>
        <fullName evidence="5">Protein-lysine N-methyltransferase EFM5</fullName>
        <ecNumber evidence="5">2.1.1.-</ecNumber>
    </recommendedName>
    <alternativeName>
        <fullName evidence="5">Elongation factor methyltransferase 5</fullName>
    </alternativeName>
</protein>
<dbReference type="OrthoDB" id="206354at2759"/>
<dbReference type="AlphaFoldDB" id="A0A6A6HH76"/>
<comment type="similarity">
    <text evidence="5">Belongs to the class I-like SAM-binding methyltransferase superfamily. EFM5 family.</text>
</comment>
<name>A0A6A6HH76_VIRVR</name>
<dbReference type="EC" id="2.1.1.-" evidence="5"/>
<reference evidence="7" key="1">
    <citation type="journal article" date="2020" name="Stud. Mycol.">
        <title>101 Dothideomycetes genomes: a test case for predicting lifestyles and emergence of pathogens.</title>
        <authorList>
            <person name="Haridas S."/>
            <person name="Albert R."/>
            <person name="Binder M."/>
            <person name="Bloem J."/>
            <person name="Labutti K."/>
            <person name="Salamov A."/>
            <person name="Andreopoulos B."/>
            <person name="Baker S."/>
            <person name="Barry K."/>
            <person name="Bills G."/>
            <person name="Bluhm B."/>
            <person name="Cannon C."/>
            <person name="Castanera R."/>
            <person name="Culley D."/>
            <person name="Daum C."/>
            <person name="Ezra D."/>
            <person name="Gonzalez J."/>
            <person name="Henrissat B."/>
            <person name="Kuo A."/>
            <person name="Liang C."/>
            <person name="Lipzen A."/>
            <person name="Lutzoni F."/>
            <person name="Magnuson J."/>
            <person name="Mondo S."/>
            <person name="Nolan M."/>
            <person name="Ohm R."/>
            <person name="Pangilinan J."/>
            <person name="Park H.-J."/>
            <person name="Ramirez L."/>
            <person name="Alfaro M."/>
            <person name="Sun H."/>
            <person name="Tritt A."/>
            <person name="Yoshinaga Y."/>
            <person name="Zwiers L.-H."/>
            <person name="Turgeon B."/>
            <person name="Goodwin S."/>
            <person name="Spatafora J."/>
            <person name="Crous P."/>
            <person name="Grigoriev I."/>
        </authorList>
    </citation>
    <scope>NUCLEOTIDE SEQUENCE</scope>
    <source>
        <strain evidence="7">Tuck. ex Michener</strain>
    </source>
</reference>
<dbReference type="InterPro" id="IPR029063">
    <property type="entry name" value="SAM-dependent_MTases_sf"/>
</dbReference>
<keyword evidence="4 5" id="KW-0808">Transferase</keyword>
<evidence type="ECO:0000256" key="1">
    <source>
        <dbReference type="ARBA" id="ARBA00004496"/>
    </source>
</evidence>
<dbReference type="GO" id="GO:0005737">
    <property type="term" value="C:cytoplasm"/>
    <property type="evidence" value="ECO:0007669"/>
    <property type="project" value="UniProtKB-SubCell"/>
</dbReference>
<organism evidence="7 8">
    <name type="scientific">Viridothelium virens</name>
    <name type="common">Speckled blister lichen</name>
    <name type="synonym">Trypethelium virens</name>
    <dbReference type="NCBI Taxonomy" id="1048519"/>
    <lineage>
        <taxon>Eukaryota</taxon>
        <taxon>Fungi</taxon>
        <taxon>Dikarya</taxon>
        <taxon>Ascomycota</taxon>
        <taxon>Pezizomycotina</taxon>
        <taxon>Dothideomycetes</taxon>
        <taxon>Dothideomycetes incertae sedis</taxon>
        <taxon>Trypetheliales</taxon>
        <taxon>Trypetheliaceae</taxon>
        <taxon>Viridothelium</taxon>
    </lineage>
</organism>
<evidence type="ECO:0000256" key="6">
    <source>
        <dbReference type="SAM" id="SignalP"/>
    </source>
</evidence>
<keyword evidence="6" id="KW-0732">Signal</keyword>
<dbReference type="PANTHER" id="PTHR13200:SF0">
    <property type="entry name" value="EEF1A LYSINE METHYLTRANSFERASE 1"/>
    <property type="match status" value="1"/>
</dbReference>
<dbReference type="HAMAP" id="MF_03187">
    <property type="entry name" value="Methyltr_EFM5"/>
    <property type="match status" value="1"/>
</dbReference>
<sequence>MPWVALILLICLETNPLTPSFSQLPADTLAALREFNEERDLRAKQFAALQDQAESDFSEKPFSMEAFSEDWNASQFWYRDETAKTLARALLENANHQTRIGVVSAPSVFSTVEASERPMIVLLEYDERFGVFKQEFVHYDFQQPLKLPVDLKGSFDRLICDPPFLSEDCQTKAALTVRWLCRSWSSPSQSPGDYDGQRILVCTGERMQSVVEKLYGKAGVRTTTFDVRHAKGLSNEFRCYANFENDQWKWR</sequence>
<dbReference type="SUPFAM" id="SSF53335">
    <property type="entry name" value="S-adenosyl-L-methionine-dependent methyltransferases"/>
    <property type="match status" value="1"/>
</dbReference>
<feature type="chain" id="PRO_5025443292" description="Protein-lysine N-methyltransferase EFM5" evidence="6">
    <location>
        <begin position="17"/>
        <end position="251"/>
    </location>
</feature>
<evidence type="ECO:0000256" key="3">
    <source>
        <dbReference type="ARBA" id="ARBA00022603"/>
    </source>
</evidence>
<dbReference type="Pfam" id="PF10237">
    <property type="entry name" value="N6-adenineMlase"/>
    <property type="match status" value="1"/>
</dbReference>
<gene>
    <name evidence="5" type="primary">EFM5</name>
    <name evidence="7" type="ORF">EV356DRAFT_539433</name>
</gene>
<evidence type="ECO:0000313" key="8">
    <source>
        <dbReference type="Proteomes" id="UP000800092"/>
    </source>
</evidence>
<comment type="subcellular location">
    <subcellularLocation>
        <location evidence="1 5">Cytoplasm</location>
    </subcellularLocation>
</comment>
<evidence type="ECO:0000256" key="5">
    <source>
        <dbReference type="HAMAP-Rule" id="MF_03187"/>
    </source>
</evidence>
<dbReference type="InterPro" id="IPR041370">
    <property type="entry name" value="Mlase_EEF1AKMT1/ZCCHC4"/>
</dbReference>
<accession>A0A6A6HH76</accession>
<dbReference type="GO" id="GO:0032259">
    <property type="term" value="P:methylation"/>
    <property type="evidence" value="ECO:0007669"/>
    <property type="project" value="UniProtKB-KW"/>
</dbReference>
<keyword evidence="3 5" id="KW-0489">Methyltransferase</keyword>